<gene>
    <name evidence="3" type="ORF">ACERZ8_14890</name>
</gene>
<evidence type="ECO:0000259" key="2">
    <source>
        <dbReference type="Pfam" id="PF07331"/>
    </source>
</evidence>
<dbReference type="EMBL" id="JBHDIY010000002">
    <property type="protein sequence ID" value="MFL4471103.1"/>
    <property type="molecule type" value="Genomic_DNA"/>
</dbReference>
<dbReference type="InterPro" id="IPR009936">
    <property type="entry name" value="DUF1468"/>
</dbReference>
<evidence type="ECO:0000313" key="4">
    <source>
        <dbReference type="Proteomes" id="UP001627408"/>
    </source>
</evidence>
<evidence type="ECO:0000256" key="1">
    <source>
        <dbReference type="SAM" id="Phobius"/>
    </source>
</evidence>
<feature type="transmembrane region" description="Helical" evidence="1">
    <location>
        <begin position="73"/>
        <end position="96"/>
    </location>
</feature>
<accession>A0ABW8UVD3</accession>
<keyword evidence="1" id="KW-0812">Transmembrane</keyword>
<proteinExistence type="predicted"/>
<keyword evidence="1" id="KW-0472">Membrane</keyword>
<keyword evidence="4" id="KW-1185">Reference proteome</keyword>
<dbReference type="RefSeq" id="WP_407592935.1">
    <property type="nucleotide sequence ID" value="NZ_JBHDIY010000002.1"/>
</dbReference>
<sequence length="107" mass="11085">MAGSISLVVLGVAELWGARPSQLSDRRHLPAILALLLLSVAYVWSISVVGYLLSTAVAAPLALVIFGVRNPIGLCAAAVLCPALYHGVFFVALGVFPPWAAGSICLT</sequence>
<feature type="transmembrane region" description="Helical" evidence="1">
    <location>
        <begin position="41"/>
        <end position="66"/>
    </location>
</feature>
<dbReference type="Proteomes" id="UP001627408">
    <property type="component" value="Unassembled WGS sequence"/>
</dbReference>
<organism evidence="3 4">
    <name type="scientific">Tateyamaria armeniaca</name>
    <dbReference type="NCBI Taxonomy" id="2518930"/>
    <lineage>
        <taxon>Bacteria</taxon>
        <taxon>Pseudomonadati</taxon>
        <taxon>Pseudomonadota</taxon>
        <taxon>Alphaproteobacteria</taxon>
        <taxon>Rhodobacterales</taxon>
        <taxon>Roseobacteraceae</taxon>
        <taxon>Tateyamaria</taxon>
    </lineage>
</organism>
<keyword evidence="1" id="KW-1133">Transmembrane helix</keyword>
<dbReference type="Pfam" id="PF07331">
    <property type="entry name" value="TctB"/>
    <property type="match status" value="1"/>
</dbReference>
<comment type="caution">
    <text evidence="3">The sequence shown here is derived from an EMBL/GenBank/DDBJ whole genome shotgun (WGS) entry which is preliminary data.</text>
</comment>
<protein>
    <submittedName>
        <fullName evidence="3">Tripartite tricarboxylate transporter TctB family protein</fullName>
    </submittedName>
</protein>
<reference evidence="3 4" key="1">
    <citation type="submission" date="2024-08" db="EMBL/GenBank/DDBJ databases">
        <title>Tateyamaria sp. nov., isolated from marine algae.</title>
        <authorList>
            <person name="Choi B.J."/>
            <person name="Kim J.M."/>
            <person name="Lee J.K."/>
            <person name="Choi D.G."/>
            <person name="Bayburt H."/>
            <person name="Baek J.H."/>
            <person name="Han D.M."/>
            <person name="Jeon C.O."/>
        </authorList>
    </citation>
    <scope>NUCLEOTIDE SEQUENCE [LARGE SCALE GENOMIC DNA]</scope>
    <source>
        <strain evidence="3 4">KMU-156</strain>
    </source>
</reference>
<name>A0ABW8UVD3_9RHOB</name>
<feature type="domain" description="DUF1468" evidence="2">
    <location>
        <begin position="4"/>
        <end position="96"/>
    </location>
</feature>
<evidence type="ECO:0000313" key="3">
    <source>
        <dbReference type="EMBL" id="MFL4471103.1"/>
    </source>
</evidence>